<reference evidence="1" key="1">
    <citation type="submission" date="2023-12" db="EMBL/GenBank/DDBJ databases">
        <title>Genome assembly of Anisodus tanguticus.</title>
        <authorList>
            <person name="Wang Y.-J."/>
        </authorList>
    </citation>
    <scope>NUCLEOTIDE SEQUENCE</scope>
    <source>
        <strain evidence="1">KB-2021</strain>
        <tissue evidence="1">Leaf</tissue>
    </source>
</reference>
<sequence length="99" mass="11063">MESKVGEIASEYQDLLPVTVEKLDVDTFVKELCGGFQLLSDPMTGLITPALLGMEGMSREDAEALVREGDLDGDGLMEHWTKKNFVYSWSDLAQRYARC</sequence>
<proteinExistence type="predicted"/>
<protein>
    <submittedName>
        <fullName evidence="1">Uncharacterized protein</fullName>
    </submittedName>
</protein>
<dbReference type="PANTHER" id="PTHR47319:SF4">
    <property type="entry name" value="CALCIUM-BINDING PROTEIN KIC"/>
    <property type="match status" value="1"/>
</dbReference>
<evidence type="ECO:0000313" key="1">
    <source>
        <dbReference type="EMBL" id="KAK4339422.1"/>
    </source>
</evidence>
<dbReference type="Proteomes" id="UP001291623">
    <property type="component" value="Unassembled WGS sequence"/>
</dbReference>
<dbReference type="AlphaFoldDB" id="A0AAE1QWK6"/>
<dbReference type="GO" id="GO:0005509">
    <property type="term" value="F:calcium ion binding"/>
    <property type="evidence" value="ECO:0007669"/>
    <property type="project" value="InterPro"/>
</dbReference>
<dbReference type="PANTHER" id="PTHR47319">
    <property type="entry name" value="CALCIUM-BINDING PROTEIN KIC"/>
    <property type="match status" value="1"/>
</dbReference>
<organism evidence="1 2">
    <name type="scientific">Anisodus tanguticus</name>
    <dbReference type="NCBI Taxonomy" id="243964"/>
    <lineage>
        <taxon>Eukaryota</taxon>
        <taxon>Viridiplantae</taxon>
        <taxon>Streptophyta</taxon>
        <taxon>Embryophyta</taxon>
        <taxon>Tracheophyta</taxon>
        <taxon>Spermatophyta</taxon>
        <taxon>Magnoliopsida</taxon>
        <taxon>eudicotyledons</taxon>
        <taxon>Gunneridae</taxon>
        <taxon>Pentapetalae</taxon>
        <taxon>asterids</taxon>
        <taxon>lamiids</taxon>
        <taxon>Solanales</taxon>
        <taxon>Solanaceae</taxon>
        <taxon>Solanoideae</taxon>
        <taxon>Hyoscyameae</taxon>
        <taxon>Anisodus</taxon>
    </lineage>
</organism>
<comment type="caution">
    <text evidence="1">The sequence shown here is derived from an EMBL/GenBank/DDBJ whole genome shotgun (WGS) entry which is preliminary data.</text>
</comment>
<name>A0AAE1QWK6_9SOLA</name>
<keyword evidence="2" id="KW-1185">Reference proteome</keyword>
<evidence type="ECO:0000313" key="2">
    <source>
        <dbReference type="Proteomes" id="UP001291623"/>
    </source>
</evidence>
<gene>
    <name evidence="1" type="ORF">RND71_040884</name>
</gene>
<accession>A0AAE1QWK6</accession>
<dbReference type="EMBL" id="JAVYJV010000023">
    <property type="protein sequence ID" value="KAK4339422.1"/>
    <property type="molecule type" value="Genomic_DNA"/>
</dbReference>
<dbReference type="InterPro" id="IPR044205">
    <property type="entry name" value="KIC/PBP1/KRP1"/>
</dbReference>